<reference evidence="1" key="1">
    <citation type="submission" date="2015-10" db="EMBL/GenBank/DDBJ databases">
        <authorList>
            <person name="Gilbert D.G."/>
        </authorList>
    </citation>
    <scope>NUCLEOTIDE SEQUENCE</scope>
</reference>
<evidence type="ECO:0000313" key="1">
    <source>
        <dbReference type="EMBL" id="CUS43276.1"/>
    </source>
</evidence>
<gene>
    <name evidence="1" type="ORF">MGWOODY_Smn1327</name>
</gene>
<organism evidence="1">
    <name type="scientific">hydrothermal vent metagenome</name>
    <dbReference type="NCBI Taxonomy" id="652676"/>
    <lineage>
        <taxon>unclassified sequences</taxon>
        <taxon>metagenomes</taxon>
        <taxon>ecological metagenomes</taxon>
    </lineage>
</organism>
<dbReference type="EMBL" id="CZQE01000027">
    <property type="protein sequence ID" value="CUS43276.1"/>
    <property type="molecule type" value="Genomic_DNA"/>
</dbReference>
<sequence length="41" mass="4257">MPFGARVQPFGVLQGVGSPHDCKFRNGAGIIADIAGVEQES</sequence>
<protein>
    <submittedName>
        <fullName evidence="1">Uncharacterized protein</fullName>
    </submittedName>
</protein>
<dbReference type="AlphaFoldDB" id="A0A170PMU5"/>
<accession>A0A170PMU5</accession>
<proteinExistence type="predicted"/>
<name>A0A170PMU5_9ZZZZ</name>